<dbReference type="STRING" id="578458.D8Q731"/>
<dbReference type="GO" id="GO:0005737">
    <property type="term" value="C:cytoplasm"/>
    <property type="evidence" value="ECO:0007669"/>
    <property type="project" value="TreeGrafter"/>
</dbReference>
<evidence type="ECO:0000313" key="10">
    <source>
        <dbReference type="Proteomes" id="UP000007431"/>
    </source>
</evidence>
<dbReference type="GO" id="GO:0005694">
    <property type="term" value="C:chromosome"/>
    <property type="evidence" value="ECO:0007669"/>
    <property type="project" value="TreeGrafter"/>
</dbReference>
<sequence>MNFPISLDQWLESQTTDVLSAYATATVDPAFLPQVYLQAIMSTQRLHTALRLCIMCYHTTLRTHCPRPIQLDTALSLLAGKDTFLYAGTGTGKTLASILPAYVMDRNGLIIMIVPMKRIQASHARAIREKFGLKVVVVNEETPRDKEFWQRHVHDAARKTPGDVQVIITTPEQLRKTAEGRYSKLGELIRDSFFRSRIRFMVVDEAHCIHTTGFARYGEKAFRIAYGHLDDIKALLGSHVPWLALTATAPPFMLKTIAHSVLRPSYVTIQVSLNRPNLTYACHQVVGSLDRLDNYLCFLTQPFDLKLQPRVLIFVENMNRTVEIASFLNSKVPESHRHLKIVRHQHSDMSPQYQAHTHAAFVAEGGTCRILVSTSTEGTGVDHPDVDVTCVSGDRSSAAELAQSGGRTMRREDKTGFVIFFYESWVEDIDITKYPGDVEDLDRPGVLNLTGKTTAKERTSRSYAAFVQSTSCRRRFFAEYLGDETAEALVYTGDHCCDNCHDFALENYLPSAPFVEPPPPPPTTKRPRELPGSARPPVSVQFLKMALEISLSEWHEQDDLQLVRAPEYILRAQDITLLSKTRVGTIVTASDVSTLLRRDREWEAEWGIQVLEMVECADEAIRKEWEEKENEERVNNPKKRKVLSAETIEDSDVDDDTMAAFLNEEAAKRSALATRNLQQASRTVNWVTYVDS</sequence>
<dbReference type="Gene3D" id="3.40.50.300">
    <property type="entry name" value="P-loop containing nucleotide triphosphate hydrolases"/>
    <property type="match status" value="2"/>
</dbReference>
<dbReference type="InterPro" id="IPR014001">
    <property type="entry name" value="Helicase_ATP-bd"/>
</dbReference>
<dbReference type="InParanoid" id="D8Q731"/>
<dbReference type="eggNOG" id="KOG0351">
    <property type="taxonomic scope" value="Eukaryota"/>
</dbReference>
<dbReference type="GeneID" id="9592509"/>
<dbReference type="GO" id="GO:0043138">
    <property type="term" value="F:3'-5' DNA helicase activity"/>
    <property type="evidence" value="ECO:0007669"/>
    <property type="project" value="UniProtKB-EC"/>
</dbReference>
<dbReference type="HOGENOM" id="CLU_019892_0_0_1"/>
<name>D8Q731_SCHCM</name>
<dbReference type="PANTHER" id="PTHR13710:SF154">
    <property type="entry name" value="RECQ HELICASE, PUTATIVE (AFU_ORTHOLOGUE AFUA_6G14720)-RELATED"/>
    <property type="match status" value="1"/>
</dbReference>
<evidence type="ECO:0000256" key="5">
    <source>
        <dbReference type="ARBA" id="ARBA00034808"/>
    </source>
</evidence>
<dbReference type="GO" id="GO:0009378">
    <property type="term" value="F:four-way junction helicase activity"/>
    <property type="evidence" value="ECO:0007669"/>
    <property type="project" value="TreeGrafter"/>
</dbReference>
<organism evidence="10">
    <name type="scientific">Schizophyllum commune (strain H4-8 / FGSC 9210)</name>
    <name type="common">Split gill fungus</name>
    <dbReference type="NCBI Taxonomy" id="578458"/>
    <lineage>
        <taxon>Eukaryota</taxon>
        <taxon>Fungi</taxon>
        <taxon>Dikarya</taxon>
        <taxon>Basidiomycota</taxon>
        <taxon>Agaricomycotina</taxon>
        <taxon>Agaricomycetes</taxon>
        <taxon>Agaricomycetidae</taxon>
        <taxon>Agaricales</taxon>
        <taxon>Schizophyllaceae</taxon>
        <taxon>Schizophyllum</taxon>
    </lineage>
</organism>
<evidence type="ECO:0000313" key="9">
    <source>
        <dbReference type="EMBL" id="EFI96343.1"/>
    </source>
</evidence>
<dbReference type="Proteomes" id="UP000007431">
    <property type="component" value="Unassembled WGS sequence"/>
</dbReference>
<dbReference type="AlphaFoldDB" id="D8Q731"/>
<dbReference type="Pfam" id="PF00271">
    <property type="entry name" value="Helicase_C"/>
    <property type="match status" value="1"/>
</dbReference>
<dbReference type="GO" id="GO:0005524">
    <property type="term" value="F:ATP binding"/>
    <property type="evidence" value="ECO:0007669"/>
    <property type="project" value="UniProtKB-KW"/>
</dbReference>
<dbReference type="RefSeq" id="XP_003031246.1">
    <property type="nucleotide sequence ID" value="XM_003031200.1"/>
</dbReference>
<dbReference type="InterPro" id="IPR027417">
    <property type="entry name" value="P-loop_NTPase"/>
</dbReference>
<keyword evidence="10" id="KW-1185">Reference proteome</keyword>
<evidence type="ECO:0000259" key="7">
    <source>
        <dbReference type="PROSITE" id="PS51192"/>
    </source>
</evidence>
<evidence type="ECO:0000256" key="3">
    <source>
        <dbReference type="ARBA" id="ARBA00022840"/>
    </source>
</evidence>
<feature type="compositionally biased region" description="Pro residues" evidence="6">
    <location>
        <begin position="515"/>
        <end position="524"/>
    </location>
</feature>
<feature type="domain" description="Helicase C-terminal" evidence="8">
    <location>
        <begin position="291"/>
        <end position="457"/>
    </location>
</feature>
<proteinExistence type="inferred from homology"/>
<dbReference type="GO" id="GO:0003676">
    <property type="term" value="F:nucleic acid binding"/>
    <property type="evidence" value="ECO:0007669"/>
    <property type="project" value="InterPro"/>
</dbReference>
<dbReference type="KEGG" id="scm:SCHCO_02581649"/>
<evidence type="ECO:0000259" key="8">
    <source>
        <dbReference type="PROSITE" id="PS51194"/>
    </source>
</evidence>
<evidence type="ECO:0000256" key="6">
    <source>
        <dbReference type="SAM" id="MobiDB-lite"/>
    </source>
</evidence>
<dbReference type="Pfam" id="PF00270">
    <property type="entry name" value="DEAD"/>
    <property type="match status" value="1"/>
</dbReference>
<feature type="non-terminal residue" evidence="9">
    <location>
        <position position="692"/>
    </location>
</feature>
<keyword evidence="2" id="KW-0547">Nucleotide-binding</keyword>
<gene>
    <name evidence="9" type="ORF">SCHCODRAFT_109611</name>
</gene>
<dbReference type="OMA" id="NTIYATH"/>
<evidence type="ECO:0000256" key="1">
    <source>
        <dbReference type="ARBA" id="ARBA00005446"/>
    </source>
</evidence>
<protein>
    <recommendedName>
        <fullName evidence="5">DNA 3'-5' helicase</fullName>
        <ecNumber evidence="5">5.6.2.4</ecNumber>
    </recommendedName>
</protein>
<dbReference type="PROSITE" id="PS51192">
    <property type="entry name" value="HELICASE_ATP_BIND_1"/>
    <property type="match status" value="1"/>
</dbReference>
<dbReference type="EMBL" id="GL377307">
    <property type="protein sequence ID" value="EFI96343.1"/>
    <property type="molecule type" value="Genomic_DNA"/>
</dbReference>
<dbReference type="PROSITE" id="PS51194">
    <property type="entry name" value="HELICASE_CTER"/>
    <property type="match status" value="1"/>
</dbReference>
<comment type="catalytic activity">
    <reaction evidence="4">
        <text>Couples ATP hydrolysis with the unwinding of duplex DNA by translocating in the 3'-5' direction.</text>
        <dbReference type="EC" id="5.6.2.4"/>
    </reaction>
</comment>
<dbReference type="PANTHER" id="PTHR13710">
    <property type="entry name" value="DNA HELICASE RECQ FAMILY MEMBER"/>
    <property type="match status" value="1"/>
</dbReference>
<dbReference type="InterPro" id="IPR001650">
    <property type="entry name" value="Helicase_C-like"/>
</dbReference>
<dbReference type="SMART" id="SM00487">
    <property type="entry name" value="DEXDc"/>
    <property type="match status" value="1"/>
</dbReference>
<dbReference type="InterPro" id="IPR032284">
    <property type="entry name" value="RecQ_Zn-bd"/>
</dbReference>
<feature type="domain" description="Helicase ATP-binding" evidence="7">
    <location>
        <begin position="74"/>
        <end position="267"/>
    </location>
</feature>
<feature type="region of interest" description="Disordered" evidence="6">
    <location>
        <begin position="512"/>
        <end position="534"/>
    </location>
</feature>
<evidence type="ECO:0000256" key="2">
    <source>
        <dbReference type="ARBA" id="ARBA00022741"/>
    </source>
</evidence>
<dbReference type="SUPFAM" id="SSF52540">
    <property type="entry name" value="P-loop containing nucleoside triphosphate hydrolases"/>
    <property type="match status" value="1"/>
</dbReference>
<reference evidence="9 10" key="1">
    <citation type="journal article" date="2010" name="Nat. Biotechnol.">
        <title>Genome sequence of the model mushroom Schizophyllum commune.</title>
        <authorList>
            <person name="Ohm R.A."/>
            <person name="de Jong J.F."/>
            <person name="Lugones L.G."/>
            <person name="Aerts A."/>
            <person name="Kothe E."/>
            <person name="Stajich J.E."/>
            <person name="de Vries R.P."/>
            <person name="Record E."/>
            <person name="Levasseur A."/>
            <person name="Baker S.E."/>
            <person name="Bartholomew K.A."/>
            <person name="Coutinho P.M."/>
            <person name="Erdmann S."/>
            <person name="Fowler T.J."/>
            <person name="Gathman A.C."/>
            <person name="Lombard V."/>
            <person name="Henrissat B."/>
            <person name="Knabe N."/>
            <person name="Kuees U."/>
            <person name="Lilly W.W."/>
            <person name="Lindquist E."/>
            <person name="Lucas S."/>
            <person name="Magnuson J.K."/>
            <person name="Piumi F."/>
            <person name="Raudaskoski M."/>
            <person name="Salamov A."/>
            <person name="Schmutz J."/>
            <person name="Schwarze F.W.M.R."/>
            <person name="vanKuyk P.A."/>
            <person name="Horton J.S."/>
            <person name="Grigoriev I.V."/>
            <person name="Woesten H.A.B."/>
        </authorList>
    </citation>
    <scope>NUCLEOTIDE SEQUENCE [LARGE SCALE GENOMIC DNA]</scope>
    <source>
        <strain evidence="10">H4-8 / FGSC 9210</strain>
    </source>
</reference>
<dbReference type="GO" id="GO:0000724">
    <property type="term" value="P:double-strand break repair via homologous recombination"/>
    <property type="evidence" value="ECO:0007669"/>
    <property type="project" value="TreeGrafter"/>
</dbReference>
<dbReference type="Pfam" id="PF16124">
    <property type="entry name" value="RecQ_Zn_bind"/>
    <property type="match status" value="1"/>
</dbReference>
<dbReference type="OrthoDB" id="5952536at2759"/>
<keyword evidence="3" id="KW-0067">ATP-binding</keyword>
<dbReference type="VEuPathDB" id="FungiDB:SCHCODRAFT_02581649"/>
<comment type="similarity">
    <text evidence="1">Belongs to the helicase family. RecQ subfamily.</text>
</comment>
<accession>D8Q731</accession>
<dbReference type="InterPro" id="IPR011545">
    <property type="entry name" value="DEAD/DEAH_box_helicase_dom"/>
</dbReference>
<dbReference type="EC" id="5.6.2.4" evidence="5"/>
<evidence type="ECO:0000256" key="4">
    <source>
        <dbReference type="ARBA" id="ARBA00034617"/>
    </source>
</evidence>